<dbReference type="Pfam" id="PF08668">
    <property type="entry name" value="HDOD"/>
    <property type="match status" value="1"/>
</dbReference>
<evidence type="ECO:0000313" key="2">
    <source>
        <dbReference type="EMBL" id="MBI6874543.1"/>
    </source>
</evidence>
<dbReference type="Gene3D" id="1.10.3210.10">
    <property type="entry name" value="Hypothetical protein af1432"/>
    <property type="match status" value="1"/>
</dbReference>
<keyword evidence="3" id="KW-1185">Reference proteome</keyword>
<sequence>MNKKYPNKDVAINVLKEAKRLNKGKWVKHSEYVALACKNISKCCNDMDSNKAYILGLLHDIGRRVGVVQERHTIEGFKYCSNRGWEDVAKICITHSYSIKDIRSVIGKLDVTKEDYNFIKKYIDFVVYDDYDLLIQLCDALAVPTGFCLMEQRLIDVTRRYGVNEYTIMRWDKLFEIKKYFERKMNCSICEVLPNVIENTFSYDKR</sequence>
<dbReference type="InterPro" id="IPR003607">
    <property type="entry name" value="HD/PDEase_dom"/>
</dbReference>
<organism evidence="2 3">
    <name type="scientific">Clostridium aciditolerans</name>
    <dbReference type="NCBI Taxonomy" id="339861"/>
    <lineage>
        <taxon>Bacteria</taxon>
        <taxon>Bacillati</taxon>
        <taxon>Bacillota</taxon>
        <taxon>Clostridia</taxon>
        <taxon>Eubacteriales</taxon>
        <taxon>Clostridiaceae</taxon>
        <taxon>Clostridium</taxon>
    </lineage>
</organism>
<evidence type="ECO:0000313" key="3">
    <source>
        <dbReference type="Proteomes" id="UP000622687"/>
    </source>
</evidence>
<name>A0A934M6F7_9CLOT</name>
<gene>
    <name evidence="2" type="ORF">I6U51_17860</name>
</gene>
<dbReference type="RefSeq" id="WP_211143913.1">
    <property type="nucleotide sequence ID" value="NZ_JAEEGB010000026.1"/>
</dbReference>
<dbReference type="SUPFAM" id="SSF109604">
    <property type="entry name" value="HD-domain/PDEase-like"/>
    <property type="match status" value="1"/>
</dbReference>
<accession>A0A934M6F7</accession>
<dbReference type="CDD" id="cd00077">
    <property type="entry name" value="HDc"/>
    <property type="match status" value="1"/>
</dbReference>
<dbReference type="Proteomes" id="UP000622687">
    <property type="component" value="Unassembled WGS sequence"/>
</dbReference>
<comment type="caution">
    <text evidence="2">The sequence shown here is derived from an EMBL/GenBank/DDBJ whole genome shotgun (WGS) entry which is preliminary data.</text>
</comment>
<dbReference type="AlphaFoldDB" id="A0A934M6F7"/>
<reference evidence="2" key="1">
    <citation type="submission" date="2020-12" db="EMBL/GenBank/DDBJ databases">
        <title>Clostridium thailandense sp. nov., a novel acetogenic bacterium isolated from peat land soil in Thailand.</title>
        <authorList>
            <person name="Chaikitkaew S."/>
            <person name="Birkeland N.K."/>
        </authorList>
    </citation>
    <scope>NUCLEOTIDE SEQUENCE</scope>
    <source>
        <strain evidence="2">DSM 17425</strain>
    </source>
</reference>
<feature type="domain" description="HDOD" evidence="1">
    <location>
        <begin position="20"/>
        <end position="67"/>
    </location>
</feature>
<dbReference type="EMBL" id="JAEEGB010000026">
    <property type="protein sequence ID" value="MBI6874543.1"/>
    <property type="molecule type" value="Genomic_DNA"/>
</dbReference>
<evidence type="ECO:0000259" key="1">
    <source>
        <dbReference type="Pfam" id="PF08668"/>
    </source>
</evidence>
<dbReference type="InterPro" id="IPR013976">
    <property type="entry name" value="HDOD"/>
</dbReference>
<protein>
    <submittedName>
        <fullName evidence="2">HDOD domain-containing protein</fullName>
    </submittedName>
</protein>
<proteinExistence type="predicted"/>